<organism evidence="1 2">
    <name type="scientific">Perca flavescens</name>
    <name type="common">American yellow perch</name>
    <name type="synonym">Morone flavescens</name>
    <dbReference type="NCBI Taxonomy" id="8167"/>
    <lineage>
        <taxon>Eukaryota</taxon>
        <taxon>Metazoa</taxon>
        <taxon>Chordata</taxon>
        <taxon>Craniata</taxon>
        <taxon>Vertebrata</taxon>
        <taxon>Euteleostomi</taxon>
        <taxon>Actinopterygii</taxon>
        <taxon>Neopterygii</taxon>
        <taxon>Teleostei</taxon>
        <taxon>Neoteleostei</taxon>
        <taxon>Acanthomorphata</taxon>
        <taxon>Eupercaria</taxon>
        <taxon>Perciformes</taxon>
        <taxon>Percoidei</taxon>
        <taxon>Percidae</taxon>
        <taxon>Percinae</taxon>
        <taxon>Perca</taxon>
    </lineage>
</organism>
<reference evidence="1 2" key="1">
    <citation type="submission" date="2019-01" db="EMBL/GenBank/DDBJ databases">
        <title>A chromosome-scale genome assembly of the yellow perch, Perca flavescens.</title>
        <authorList>
            <person name="Feron R."/>
            <person name="Morvezen R."/>
            <person name="Bestin A."/>
            <person name="Haffray P."/>
            <person name="Klopp C."/>
            <person name="Zahm M."/>
            <person name="Cabau C."/>
            <person name="Roques C."/>
            <person name="Donnadieu C."/>
            <person name="Bouchez O."/>
            <person name="Christie M."/>
            <person name="Larson W."/>
            <person name="Guiguen Y."/>
        </authorList>
    </citation>
    <scope>NUCLEOTIDE SEQUENCE [LARGE SCALE GENOMIC DNA]</scope>
    <source>
        <strain evidence="1">YP-PL-M2</strain>
        <tissue evidence="1">Blood</tissue>
    </source>
</reference>
<sequence>MDPPWADTGAPIRHANTSRFGIVRTNLSIAPKRWAGSILSCSSRRSARTGADTVSNPGLHYTTTVPSLPGLHLLSLQPLILPLGKTGFQTLIPETLLCSLPVLLKKRAQFCIWVPVRARPPGYPSVPETDYPPSPL</sequence>
<dbReference type="Proteomes" id="UP000295070">
    <property type="component" value="Chromosome 6"/>
</dbReference>
<gene>
    <name evidence="1" type="ORF">EPR50_G00068190</name>
</gene>
<name>A0A484DAK0_PERFV</name>
<comment type="caution">
    <text evidence="1">The sequence shown here is derived from an EMBL/GenBank/DDBJ whole genome shotgun (WGS) entry which is preliminary data.</text>
</comment>
<dbReference type="AlphaFoldDB" id="A0A484DAK0"/>
<accession>A0A484DAK0</accession>
<dbReference type="EMBL" id="SCKG01000006">
    <property type="protein sequence ID" value="TDH12174.1"/>
    <property type="molecule type" value="Genomic_DNA"/>
</dbReference>
<proteinExistence type="predicted"/>
<keyword evidence="2" id="KW-1185">Reference proteome</keyword>
<evidence type="ECO:0000313" key="2">
    <source>
        <dbReference type="Proteomes" id="UP000295070"/>
    </source>
</evidence>
<evidence type="ECO:0000313" key="1">
    <source>
        <dbReference type="EMBL" id="TDH12174.1"/>
    </source>
</evidence>
<protein>
    <submittedName>
        <fullName evidence="1">Uncharacterized protein</fullName>
    </submittedName>
</protein>